<comment type="subcellular location">
    <subcellularLocation>
        <location evidence="1 11">Cell outer membrane</location>
        <topology evidence="1 11">Multi-pass membrane protein</topology>
    </subcellularLocation>
</comment>
<keyword evidence="9 11" id="KW-0472">Membrane</keyword>
<dbReference type="PANTHER" id="PTHR32552">
    <property type="entry name" value="FERRICHROME IRON RECEPTOR-RELATED"/>
    <property type="match status" value="1"/>
</dbReference>
<keyword evidence="6" id="KW-0408">Iron</keyword>
<reference evidence="16 17" key="1">
    <citation type="submission" date="2020-12" db="EMBL/GenBank/DDBJ databases">
        <title>Revised draft genomes of Rhodomicrobium vannielii ATCC 17100 and Rhodomicrobium udaipurense JA643.</title>
        <authorList>
            <person name="Conners E.M."/>
            <person name="Davenport E.J."/>
            <person name="Bose A."/>
        </authorList>
    </citation>
    <scope>NUCLEOTIDE SEQUENCE [LARGE SCALE GENOMIC DNA]</scope>
    <source>
        <strain evidence="16 17">JA643</strain>
    </source>
</reference>
<dbReference type="InterPro" id="IPR000531">
    <property type="entry name" value="Beta-barrel_TonB"/>
</dbReference>
<dbReference type="InterPro" id="IPR012910">
    <property type="entry name" value="Plug_dom"/>
</dbReference>
<evidence type="ECO:0000256" key="9">
    <source>
        <dbReference type="ARBA" id="ARBA00023136"/>
    </source>
</evidence>
<evidence type="ECO:0000313" key="16">
    <source>
        <dbReference type="EMBL" id="MBJ7542785.1"/>
    </source>
</evidence>
<feature type="compositionally biased region" description="Low complexity" evidence="13">
    <location>
        <begin position="12"/>
        <end position="23"/>
    </location>
</feature>
<gene>
    <name evidence="16" type="ORF">JDN41_04360</name>
</gene>
<evidence type="ECO:0000256" key="2">
    <source>
        <dbReference type="ARBA" id="ARBA00022448"/>
    </source>
</evidence>
<feature type="domain" description="TonB-dependent receptor-like beta-barrel" evidence="14">
    <location>
        <begin position="272"/>
        <end position="700"/>
    </location>
</feature>
<keyword evidence="4" id="KW-0410">Iron transport</keyword>
<dbReference type="RefSeq" id="WP_052037040.1">
    <property type="nucleotide sequence ID" value="NZ_JAEMUK010000008.1"/>
</dbReference>
<sequence>MTANAQEAQPSTATPATGNQTTQGQAAATIADVVVTATLTEESLQKVPVAVTVVDGKQDEKENLNNINDISTIVPSLNFRDGASNKDQGLFIRGVGTVTTSPGAEPSVSTVVDGVVLARPGQATLNLLDVDRIEVLRGPQGTLFGKNSSAGVVSVTTAQPTADLHGYVDLSYYDKNETRLKTAASGAIVPGTVNGLFGVILSNYDGNVTNVFNGDTVNGSSHEGFRTKLEITPSSNLKALIAIDYLHSRETNPTGVITSSTVSYPGGVKTPYPAFGGIIAPVVPSSDNRSVNINTPTHADDDNGGASLQLDWKVLNHTVTSITAYRFWNNYQYQDQDRTSVLTAVTPQQSDVGKVNFDQFSQELRLASQKGQFIEYVGGLYYLHAADSETYRRTTTQVGPVVNSGFASYGITSDNIAAFNENTVNLTSSLRAVAGWRVIGDNLSYHHTRTSTSASAVPGIAVSSPYTSDEVFKWGYAERAGLEYDVTPWATTYATYSHGYKGPAYNVFFNMVPATQGKVLDPETSESFEVGVKTKLFDDRLVLNAAAFHTDFENFQANFPNLIGGTVVTNLVNAGTVTSQGVELDFTAKPTERVTLSGGIAYTDARITSTDIVGRNWPIEGQTVPFTPKWKANVRADYLLPLNDKYDIDFGTRVRWQSDVQYDLAQSPDTIQKAFGIVDADITLTNRDDGWKFAVIGKNLFDKSYASYLQSSAATAAPGTAGYIYRWVPRDDSRYFGINIRKEF</sequence>
<evidence type="ECO:0000256" key="3">
    <source>
        <dbReference type="ARBA" id="ARBA00022452"/>
    </source>
</evidence>
<evidence type="ECO:0000256" key="6">
    <source>
        <dbReference type="ARBA" id="ARBA00023004"/>
    </source>
</evidence>
<evidence type="ECO:0000313" key="17">
    <source>
        <dbReference type="Proteomes" id="UP000623250"/>
    </source>
</evidence>
<dbReference type="Pfam" id="PF07715">
    <property type="entry name" value="Plug"/>
    <property type="match status" value="1"/>
</dbReference>
<evidence type="ECO:0000256" key="8">
    <source>
        <dbReference type="ARBA" id="ARBA00023077"/>
    </source>
</evidence>
<keyword evidence="16" id="KW-0675">Receptor</keyword>
<feature type="compositionally biased region" description="Polar residues" evidence="13">
    <location>
        <begin position="1"/>
        <end position="11"/>
    </location>
</feature>
<keyword evidence="2 11" id="KW-0813">Transport</keyword>
<name>A0A8I1KGI7_9HYPH</name>
<feature type="region of interest" description="Disordered" evidence="13">
    <location>
        <begin position="1"/>
        <end position="23"/>
    </location>
</feature>
<comment type="caution">
    <text evidence="16">The sequence shown here is derived from an EMBL/GenBank/DDBJ whole genome shotgun (WGS) entry which is preliminary data.</text>
</comment>
<dbReference type="PANTHER" id="PTHR32552:SF81">
    <property type="entry name" value="TONB-DEPENDENT OUTER MEMBRANE RECEPTOR"/>
    <property type="match status" value="1"/>
</dbReference>
<dbReference type="Pfam" id="PF00593">
    <property type="entry name" value="TonB_dep_Rec_b-barrel"/>
    <property type="match status" value="1"/>
</dbReference>
<keyword evidence="5 11" id="KW-0812">Transmembrane</keyword>
<organism evidence="16 17">
    <name type="scientific">Rhodomicrobium udaipurense</name>
    <dbReference type="NCBI Taxonomy" id="1202716"/>
    <lineage>
        <taxon>Bacteria</taxon>
        <taxon>Pseudomonadati</taxon>
        <taxon>Pseudomonadota</taxon>
        <taxon>Alphaproteobacteria</taxon>
        <taxon>Hyphomicrobiales</taxon>
        <taxon>Hyphomicrobiaceae</taxon>
        <taxon>Rhodomicrobium</taxon>
    </lineage>
</organism>
<dbReference type="InterPro" id="IPR036942">
    <property type="entry name" value="Beta-barrel_TonB_sf"/>
</dbReference>
<evidence type="ECO:0000256" key="10">
    <source>
        <dbReference type="ARBA" id="ARBA00023237"/>
    </source>
</evidence>
<evidence type="ECO:0000256" key="13">
    <source>
        <dbReference type="SAM" id="MobiDB-lite"/>
    </source>
</evidence>
<dbReference type="InterPro" id="IPR039426">
    <property type="entry name" value="TonB-dep_rcpt-like"/>
</dbReference>
<evidence type="ECO:0000256" key="4">
    <source>
        <dbReference type="ARBA" id="ARBA00022496"/>
    </source>
</evidence>
<proteinExistence type="inferred from homology"/>
<evidence type="ECO:0000259" key="14">
    <source>
        <dbReference type="Pfam" id="PF00593"/>
    </source>
</evidence>
<dbReference type="Proteomes" id="UP000623250">
    <property type="component" value="Unassembled WGS sequence"/>
</dbReference>
<keyword evidence="8 12" id="KW-0798">TonB box</keyword>
<evidence type="ECO:0000259" key="15">
    <source>
        <dbReference type="Pfam" id="PF07715"/>
    </source>
</evidence>
<accession>A0A8I1KGI7</accession>
<dbReference type="PROSITE" id="PS52016">
    <property type="entry name" value="TONB_DEPENDENT_REC_3"/>
    <property type="match status" value="1"/>
</dbReference>
<dbReference type="Gene3D" id="2.40.170.20">
    <property type="entry name" value="TonB-dependent receptor, beta-barrel domain"/>
    <property type="match status" value="1"/>
</dbReference>
<evidence type="ECO:0000256" key="5">
    <source>
        <dbReference type="ARBA" id="ARBA00022692"/>
    </source>
</evidence>
<dbReference type="EMBL" id="JAEMUK010000008">
    <property type="protein sequence ID" value="MBJ7542785.1"/>
    <property type="molecule type" value="Genomic_DNA"/>
</dbReference>
<dbReference type="SUPFAM" id="SSF56935">
    <property type="entry name" value="Porins"/>
    <property type="match status" value="1"/>
</dbReference>
<dbReference type="CDD" id="cd01347">
    <property type="entry name" value="ligand_gated_channel"/>
    <property type="match status" value="1"/>
</dbReference>
<evidence type="ECO:0000256" key="1">
    <source>
        <dbReference type="ARBA" id="ARBA00004571"/>
    </source>
</evidence>
<evidence type="ECO:0000256" key="11">
    <source>
        <dbReference type="PROSITE-ProRule" id="PRU01360"/>
    </source>
</evidence>
<keyword evidence="17" id="KW-1185">Reference proteome</keyword>
<protein>
    <submittedName>
        <fullName evidence="16">TonB-dependent receptor</fullName>
    </submittedName>
</protein>
<feature type="domain" description="TonB-dependent receptor plug" evidence="15">
    <location>
        <begin position="44"/>
        <end position="152"/>
    </location>
</feature>
<dbReference type="GO" id="GO:0006826">
    <property type="term" value="P:iron ion transport"/>
    <property type="evidence" value="ECO:0007669"/>
    <property type="project" value="UniProtKB-KW"/>
</dbReference>
<evidence type="ECO:0000256" key="12">
    <source>
        <dbReference type="RuleBase" id="RU003357"/>
    </source>
</evidence>
<dbReference type="GO" id="GO:0009279">
    <property type="term" value="C:cell outer membrane"/>
    <property type="evidence" value="ECO:0007669"/>
    <property type="project" value="UniProtKB-SubCell"/>
</dbReference>
<keyword evidence="7" id="KW-0406">Ion transport</keyword>
<keyword evidence="10 11" id="KW-0998">Cell outer membrane</keyword>
<evidence type="ECO:0000256" key="7">
    <source>
        <dbReference type="ARBA" id="ARBA00023065"/>
    </source>
</evidence>
<comment type="similarity">
    <text evidence="11 12">Belongs to the TonB-dependent receptor family.</text>
</comment>
<keyword evidence="3 11" id="KW-1134">Transmembrane beta strand</keyword>
<dbReference type="AlphaFoldDB" id="A0A8I1KGI7"/>